<reference evidence="2" key="1">
    <citation type="journal article" date="2019" name="bioRxiv">
        <title>The Genome of the Zebra Mussel, Dreissena polymorpha: A Resource for Invasive Species Research.</title>
        <authorList>
            <person name="McCartney M.A."/>
            <person name="Auch B."/>
            <person name="Kono T."/>
            <person name="Mallez S."/>
            <person name="Zhang Y."/>
            <person name="Obille A."/>
            <person name="Becker A."/>
            <person name="Abrahante J.E."/>
            <person name="Garbe J."/>
            <person name="Badalamenti J.P."/>
            <person name="Herman A."/>
            <person name="Mangelson H."/>
            <person name="Liachko I."/>
            <person name="Sullivan S."/>
            <person name="Sone E.D."/>
            <person name="Koren S."/>
            <person name="Silverstein K.A.T."/>
            <person name="Beckman K.B."/>
            <person name="Gohl D.M."/>
        </authorList>
    </citation>
    <scope>NUCLEOTIDE SEQUENCE</scope>
    <source>
        <strain evidence="2">Duluth1</strain>
        <tissue evidence="2">Whole animal</tissue>
    </source>
</reference>
<gene>
    <name evidence="2" type="ORF">DPMN_186283</name>
</gene>
<accession>A0A9D4DQ60</accession>
<proteinExistence type="predicted"/>
<reference evidence="2" key="2">
    <citation type="submission" date="2020-11" db="EMBL/GenBank/DDBJ databases">
        <authorList>
            <person name="McCartney M.A."/>
            <person name="Auch B."/>
            <person name="Kono T."/>
            <person name="Mallez S."/>
            <person name="Becker A."/>
            <person name="Gohl D.M."/>
            <person name="Silverstein K.A.T."/>
            <person name="Koren S."/>
            <person name="Bechman K.B."/>
            <person name="Herman A."/>
            <person name="Abrahante J.E."/>
            <person name="Garbe J."/>
        </authorList>
    </citation>
    <scope>NUCLEOTIDE SEQUENCE</scope>
    <source>
        <strain evidence="2">Duluth1</strain>
        <tissue evidence="2">Whole animal</tissue>
    </source>
</reference>
<organism evidence="2 3">
    <name type="scientific">Dreissena polymorpha</name>
    <name type="common">Zebra mussel</name>
    <name type="synonym">Mytilus polymorpha</name>
    <dbReference type="NCBI Taxonomy" id="45954"/>
    <lineage>
        <taxon>Eukaryota</taxon>
        <taxon>Metazoa</taxon>
        <taxon>Spiralia</taxon>
        <taxon>Lophotrochozoa</taxon>
        <taxon>Mollusca</taxon>
        <taxon>Bivalvia</taxon>
        <taxon>Autobranchia</taxon>
        <taxon>Heteroconchia</taxon>
        <taxon>Euheterodonta</taxon>
        <taxon>Imparidentia</taxon>
        <taxon>Neoheterodontei</taxon>
        <taxon>Myida</taxon>
        <taxon>Dreissenoidea</taxon>
        <taxon>Dreissenidae</taxon>
        <taxon>Dreissena</taxon>
    </lineage>
</organism>
<protein>
    <submittedName>
        <fullName evidence="2">Uncharacterized protein</fullName>
    </submittedName>
</protein>
<comment type="caution">
    <text evidence="2">The sequence shown here is derived from an EMBL/GenBank/DDBJ whole genome shotgun (WGS) entry which is preliminary data.</text>
</comment>
<evidence type="ECO:0000313" key="2">
    <source>
        <dbReference type="EMBL" id="KAH3751714.1"/>
    </source>
</evidence>
<name>A0A9D4DQ60_DREPO</name>
<dbReference type="Proteomes" id="UP000828390">
    <property type="component" value="Unassembled WGS sequence"/>
</dbReference>
<dbReference type="EMBL" id="JAIWYP010000010">
    <property type="protein sequence ID" value="KAH3751714.1"/>
    <property type="molecule type" value="Genomic_DNA"/>
</dbReference>
<evidence type="ECO:0000256" key="1">
    <source>
        <dbReference type="SAM" id="MobiDB-lite"/>
    </source>
</evidence>
<dbReference type="AlphaFoldDB" id="A0A9D4DQ60"/>
<sequence length="64" mass="7236">MFQTYVSRSHSITGDSSKAPRTSEGTNEAASCQLGDHILVPRRVRRGMSRDHVRVREGIWLILL</sequence>
<feature type="compositionally biased region" description="Polar residues" evidence="1">
    <location>
        <begin position="1"/>
        <end position="30"/>
    </location>
</feature>
<feature type="region of interest" description="Disordered" evidence="1">
    <location>
        <begin position="1"/>
        <end position="31"/>
    </location>
</feature>
<keyword evidence="3" id="KW-1185">Reference proteome</keyword>
<evidence type="ECO:0000313" key="3">
    <source>
        <dbReference type="Proteomes" id="UP000828390"/>
    </source>
</evidence>